<reference evidence="3" key="1">
    <citation type="submission" date="2016-10" db="EMBL/GenBank/DDBJ databases">
        <authorList>
            <person name="Varghese N."/>
        </authorList>
    </citation>
    <scope>NUCLEOTIDE SEQUENCE [LARGE SCALE GENOMIC DNA]</scope>
    <source>
        <strain evidence="3">DSM 45096 / BCRC 16803 / CGMCC 4.1857 / CIP 109030 / JCM 12277 / KCTC 19219 / NBRC 100920 / 33214</strain>
    </source>
</reference>
<dbReference type="EMBL" id="FOAZ01000045">
    <property type="protein sequence ID" value="SEM70167.1"/>
    <property type="molecule type" value="Genomic_DNA"/>
</dbReference>
<evidence type="ECO:0000313" key="3">
    <source>
        <dbReference type="Proteomes" id="UP000183015"/>
    </source>
</evidence>
<dbReference type="RefSeq" id="WP_052439488.1">
    <property type="nucleotide sequence ID" value="NZ_BBPN01000060.1"/>
</dbReference>
<gene>
    <name evidence="2" type="ORF">SAMN05414137_14522</name>
</gene>
<name>A0A1H8AKV9_STRJI</name>
<accession>A0A1H8AKV9</accession>
<evidence type="ECO:0000313" key="2">
    <source>
        <dbReference type="EMBL" id="SEM70167.1"/>
    </source>
</evidence>
<feature type="region of interest" description="Disordered" evidence="1">
    <location>
        <begin position="80"/>
        <end position="116"/>
    </location>
</feature>
<keyword evidence="3" id="KW-1185">Reference proteome</keyword>
<sequence>MSNTPALVGLSLGAGVQSTTCLILSAEDILPKIDFAAFADTGMEPRAVYENLDRLEREVARPAGIEIVRVKQGEIRDDALDPDTEHYAQMPLYIRGRDGRPHMMRRPAPPTTRSGR</sequence>
<dbReference type="eggNOG" id="COG0175">
    <property type="taxonomic scope" value="Bacteria"/>
</dbReference>
<dbReference type="OrthoDB" id="4519010at2"/>
<protein>
    <submittedName>
        <fullName evidence="2">Uncharacterized protein</fullName>
    </submittedName>
</protein>
<dbReference type="Proteomes" id="UP000183015">
    <property type="component" value="Unassembled WGS sequence"/>
</dbReference>
<dbReference type="AlphaFoldDB" id="A0A1H8AKV9"/>
<evidence type="ECO:0000256" key="1">
    <source>
        <dbReference type="SAM" id="MobiDB-lite"/>
    </source>
</evidence>
<proteinExistence type="predicted"/>
<dbReference type="STRING" id="235985.SAMN05414137_14522"/>
<organism evidence="2 3">
    <name type="scientific">Streptacidiphilus jiangxiensis</name>
    <dbReference type="NCBI Taxonomy" id="235985"/>
    <lineage>
        <taxon>Bacteria</taxon>
        <taxon>Bacillati</taxon>
        <taxon>Actinomycetota</taxon>
        <taxon>Actinomycetes</taxon>
        <taxon>Kitasatosporales</taxon>
        <taxon>Streptomycetaceae</taxon>
        <taxon>Streptacidiphilus</taxon>
    </lineage>
</organism>